<dbReference type="PANTHER" id="PTHR33112">
    <property type="entry name" value="DOMAIN PROTEIN, PUTATIVE-RELATED"/>
    <property type="match status" value="1"/>
</dbReference>
<dbReference type="EMBL" id="JAVFKD010000004">
    <property type="protein sequence ID" value="KAK5994837.1"/>
    <property type="molecule type" value="Genomic_DNA"/>
</dbReference>
<feature type="domain" description="Heterokaryon incompatibility" evidence="2">
    <location>
        <begin position="240"/>
        <end position="388"/>
    </location>
</feature>
<evidence type="ECO:0000256" key="1">
    <source>
        <dbReference type="SAM" id="MobiDB-lite"/>
    </source>
</evidence>
<gene>
    <name evidence="3" type="ORF">PT974_03223</name>
</gene>
<dbReference type="Pfam" id="PF06985">
    <property type="entry name" value="HET"/>
    <property type="match status" value="1"/>
</dbReference>
<name>A0ABR0SRN7_9HYPO</name>
<accession>A0ABR0SRN7</accession>
<evidence type="ECO:0000259" key="2">
    <source>
        <dbReference type="Pfam" id="PF06985"/>
    </source>
</evidence>
<comment type="caution">
    <text evidence="3">The sequence shown here is derived from an EMBL/GenBank/DDBJ whole genome shotgun (WGS) entry which is preliminary data.</text>
</comment>
<dbReference type="Proteomes" id="UP001338125">
    <property type="component" value="Unassembled WGS sequence"/>
</dbReference>
<proteinExistence type="predicted"/>
<reference evidence="3 4" key="1">
    <citation type="submission" date="2024-01" db="EMBL/GenBank/DDBJ databases">
        <title>Complete genome of Cladobotryum mycophilum ATHUM6906.</title>
        <authorList>
            <person name="Christinaki A.C."/>
            <person name="Myridakis A.I."/>
            <person name="Kouvelis V.N."/>
        </authorList>
    </citation>
    <scope>NUCLEOTIDE SEQUENCE [LARGE SCALE GENOMIC DNA]</scope>
    <source>
        <strain evidence="3 4">ATHUM6906</strain>
    </source>
</reference>
<feature type="region of interest" description="Disordered" evidence="1">
    <location>
        <begin position="101"/>
        <end position="125"/>
    </location>
</feature>
<protein>
    <recommendedName>
        <fullName evidence="2">Heterokaryon incompatibility domain-containing protein</fullName>
    </recommendedName>
</protein>
<dbReference type="PANTHER" id="PTHR33112:SF16">
    <property type="entry name" value="HETEROKARYON INCOMPATIBILITY DOMAIN-CONTAINING PROTEIN"/>
    <property type="match status" value="1"/>
</dbReference>
<evidence type="ECO:0000313" key="4">
    <source>
        <dbReference type="Proteomes" id="UP001338125"/>
    </source>
</evidence>
<sequence length="667" mass="74441">MSTYQRLQFWRRPESGDATCCKACAGILATERSIADLCSVPGYKHLSIAECWKSAEAGCILCKIIFQNGWQKWNADLAQEAQSAKSSKSLLSRVQGNTEPLLHFFADNPPPETRQGKSSSKREPLPRFQLKGTGKIVGAIYKNIIKVQYWSAVIEFVVLAKAGDPMAEVFPQRPFLEDFMDDEIMSEALDWIHDCTSTNKHDGCVYEGKPKLPTRVIDVRNADSGIVKIRPTQGEEYEDYVALSYTWGGPQPLMAMNGNITQLMDAINMSDLPPGLQDAVLAARRLGFAYLWIDALCIIQDNNEDKANEIGKMGELYRNATVTIVAATSPGAKYHFLKPNLSRAQTQSHVLPGIVPGSRIQGEVTLAVEVRANRPIHPLLTRGWALQEAMLSSRLVTFSEFEVYCECNKKGSSKRLNSGPLRLYDSATLYAPDRRLFSEFQYHKSVHGEKWMDAEYLGGVWEEMVVEFTRRNLTVADDRLAGVEGLAGEMSLHLEAGLSAKYVAGTWIACLPQLLLWSRSDDAKGLSWDKRDADGNELPTQTTSQDTRSLRAPSWSWACLDCPIRFFSDSGDKYDAKASLVDLTALSQQTLNELSAMDMVKENVLRIECRMTKRTKEEYTVDKSTGPYQIVDDLEVDELGDEEGVCYAFLSRNIAETGNPDITGLRL</sequence>
<dbReference type="InterPro" id="IPR010730">
    <property type="entry name" value="HET"/>
</dbReference>
<organism evidence="3 4">
    <name type="scientific">Cladobotryum mycophilum</name>
    <dbReference type="NCBI Taxonomy" id="491253"/>
    <lineage>
        <taxon>Eukaryota</taxon>
        <taxon>Fungi</taxon>
        <taxon>Dikarya</taxon>
        <taxon>Ascomycota</taxon>
        <taxon>Pezizomycotina</taxon>
        <taxon>Sordariomycetes</taxon>
        <taxon>Hypocreomycetidae</taxon>
        <taxon>Hypocreales</taxon>
        <taxon>Hypocreaceae</taxon>
        <taxon>Cladobotryum</taxon>
    </lineage>
</organism>
<keyword evidence="4" id="KW-1185">Reference proteome</keyword>
<evidence type="ECO:0000313" key="3">
    <source>
        <dbReference type="EMBL" id="KAK5994837.1"/>
    </source>
</evidence>